<evidence type="ECO:0000256" key="1">
    <source>
        <dbReference type="ARBA" id="ARBA00004255"/>
    </source>
</evidence>
<accession>A0ABY9IS37</accession>
<keyword evidence="2" id="KW-0333">Golgi apparatus</keyword>
<dbReference type="Proteomes" id="UP001235744">
    <property type="component" value="Chromosome"/>
</dbReference>
<dbReference type="RefSeq" id="WP_306071259.1">
    <property type="nucleotide sequence ID" value="NZ_CP120988.1"/>
</dbReference>
<keyword evidence="7" id="KW-1185">Reference proteome</keyword>
<proteinExistence type="predicted"/>
<gene>
    <name evidence="6" type="ORF">P8A19_17260</name>
</gene>
<dbReference type="Pfam" id="PF05719">
    <property type="entry name" value="GPP34"/>
    <property type="match status" value="1"/>
</dbReference>
<dbReference type="InterPro" id="IPR008628">
    <property type="entry name" value="GPP34-like"/>
</dbReference>
<keyword evidence="3" id="KW-0446">Lipid-binding</keyword>
<evidence type="ECO:0000256" key="5">
    <source>
        <dbReference type="SAM" id="MobiDB-lite"/>
    </source>
</evidence>
<sequence>MNGPLGPTLPEELLLLALDPQRGTPYCRNRILEYALAGAALAELELQGRVTGQRGEIQVVNPLEPPDPLLAALMRSLPAPGKGRSGVPAQGWVRRAGQPVGGMYLEAAVQRGVLLRETRRFLGLVPYHRHPAGPQSYAVHVRERFAAAGRAGLPDHRSRALASLVAAAGLDRRVPGAGLTSRSAMRSLIHERWPAEAVYRNVRRDASDRSGRRAGRAGTVSSSGS</sequence>
<reference evidence="6 7" key="1">
    <citation type="submission" date="2023-03" db="EMBL/GenBank/DDBJ databases">
        <title>Isolation and description of six Streptomyces strains from soil environments, able to metabolize different microbial glucans.</title>
        <authorList>
            <person name="Widen T."/>
            <person name="Larsbrink J."/>
        </authorList>
    </citation>
    <scope>NUCLEOTIDE SEQUENCE [LARGE SCALE GENOMIC DNA]</scope>
    <source>
        <strain evidence="6 7">Alt2</strain>
    </source>
</reference>
<feature type="region of interest" description="Disordered" evidence="5">
    <location>
        <begin position="204"/>
        <end position="225"/>
    </location>
</feature>
<evidence type="ECO:0000313" key="7">
    <source>
        <dbReference type="Proteomes" id="UP001235744"/>
    </source>
</evidence>
<dbReference type="EMBL" id="CP120988">
    <property type="protein sequence ID" value="WLQ57089.1"/>
    <property type="molecule type" value="Genomic_DNA"/>
</dbReference>
<dbReference type="InterPro" id="IPR038261">
    <property type="entry name" value="GPP34-like_sf"/>
</dbReference>
<organism evidence="6 7">
    <name type="scientific">Streptomyces poriferorum</name>
    <dbReference type="NCBI Taxonomy" id="2798799"/>
    <lineage>
        <taxon>Bacteria</taxon>
        <taxon>Bacillati</taxon>
        <taxon>Actinomycetota</taxon>
        <taxon>Actinomycetes</taxon>
        <taxon>Kitasatosporales</taxon>
        <taxon>Streptomycetaceae</taxon>
        <taxon>Streptomyces</taxon>
    </lineage>
</organism>
<evidence type="ECO:0000313" key="6">
    <source>
        <dbReference type="EMBL" id="WLQ57089.1"/>
    </source>
</evidence>
<keyword evidence="4" id="KW-0472">Membrane</keyword>
<protein>
    <submittedName>
        <fullName evidence="6">GPP34 family phosphoprotein</fullName>
    </submittedName>
</protein>
<feature type="compositionally biased region" description="Low complexity" evidence="5">
    <location>
        <begin position="216"/>
        <end position="225"/>
    </location>
</feature>
<evidence type="ECO:0000256" key="2">
    <source>
        <dbReference type="ARBA" id="ARBA00023034"/>
    </source>
</evidence>
<comment type="subcellular location">
    <subcellularLocation>
        <location evidence="1">Golgi apparatus membrane</location>
        <topology evidence="1">Peripheral membrane protein</topology>
        <orientation evidence="1">Cytoplasmic side</orientation>
    </subcellularLocation>
</comment>
<dbReference type="Gene3D" id="1.10.3630.10">
    <property type="entry name" value="yeast vps74-n-term truncation variant domain like"/>
    <property type="match status" value="1"/>
</dbReference>
<evidence type="ECO:0000256" key="3">
    <source>
        <dbReference type="ARBA" id="ARBA00023121"/>
    </source>
</evidence>
<name>A0ABY9IS37_9ACTN</name>
<evidence type="ECO:0000256" key="4">
    <source>
        <dbReference type="ARBA" id="ARBA00023136"/>
    </source>
</evidence>